<dbReference type="InterPro" id="IPR006726">
    <property type="entry name" value="PHBA_efflux_AaeB/fusaric-R"/>
</dbReference>
<keyword evidence="5 7" id="KW-1133">Transmembrane helix</keyword>
<feature type="transmembrane region" description="Helical" evidence="7">
    <location>
        <begin position="490"/>
        <end position="511"/>
    </location>
</feature>
<dbReference type="EMBL" id="DXHP01000017">
    <property type="protein sequence ID" value="HIW05859.1"/>
    <property type="molecule type" value="Genomic_DNA"/>
</dbReference>
<feature type="transmembrane region" description="Helical" evidence="7">
    <location>
        <begin position="431"/>
        <end position="452"/>
    </location>
</feature>
<keyword evidence="4 7" id="KW-0812">Transmembrane</keyword>
<feature type="transmembrane region" description="Helical" evidence="7">
    <location>
        <begin position="74"/>
        <end position="94"/>
    </location>
</feature>
<feature type="transmembrane region" description="Helical" evidence="7">
    <location>
        <begin position="100"/>
        <end position="117"/>
    </location>
</feature>
<feature type="transmembrane region" description="Helical" evidence="7">
    <location>
        <begin position="157"/>
        <end position="178"/>
    </location>
</feature>
<dbReference type="Proteomes" id="UP000823934">
    <property type="component" value="Unassembled WGS sequence"/>
</dbReference>
<protein>
    <submittedName>
        <fullName evidence="8">FUSC family protein</fullName>
    </submittedName>
</protein>
<name>A0A9D1Q492_9GAMM</name>
<sequence length="651" mass="73834">MNQSYLQSSTFGRILEKLGTYFASLNYSYGLRVAIGVGIAWFVAFRLHTDKPYWSIMTVIIVTLPMQSMLVEKFLARLIGTLVGAIVVNLLAAIALDDQWLFTIYMAFWLAICSYLASMRGATLSYCFALCGYTSAILGFALSISPSSYMVFQITQARILEILIGLVTAFFVSMLWPAHLERILVKQKLRLQRSSVRQLYQALLTVDFDPLKFNKQYEKMLLSLMDFRDLIYQEFLSVSTDRADNQLIYQYTYRLMRAVSGVLSLQSIKQDLLKTDRGAVEEYLSTLNTWFMSAGVAKEKLARKPLAPAALLQSQKGRAFVAKLDEKFTEFYQTRLDQPVDESFYMPSRNVHYSDKKEALINAGRTFVSILLGMGFWMGTQWDLGYILLVLIGILCTLGATYPMITKLLSITFVLTLLLTVPISFLLKFGILIQATSILPAMLIILPVYFIAATIRASSMLGFLVGYGFLLSSSFLIGFSNPMSFEIEPFINQVFALLVALGIILLIFNIIRPTANAQKMERVQQRIMTEFSQLANHVSVKSVKNYEALLSSAVQQAKVIPEIREKSEFLAYCFLTIVILKEQLKLQTEGIKMILPDNFIVVIQEERFKEALEIVSRLEQTSVAQEQQAYWVLRCALTSFNEFLELPESML</sequence>
<feature type="transmembrane region" description="Helical" evidence="7">
    <location>
        <begin position="124"/>
        <end position="145"/>
    </location>
</feature>
<dbReference type="GO" id="GO:0005886">
    <property type="term" value="C:plasma membrane"/>
    <property type="evidence" value="ECO:0007669"/>
    <property type="project" value="UniProtKB-SubCell"/>
</dbReference>
<evidence type="ECO:0000313" key="8">
    <source>
        <dbReference type="EMBL" id="HIW05859.1"/>
    </source>
</evidence>
<dbReference type="PANTHER" id="PTHR30509:SF9">
    <property type="entry name" value="MULTIDRUG RESISTANCE PROTEIN MDTO"/>
    <property type="match status" value="1"/>
</dbReference>
<dbReference type="PANTHER" id="PTHR30509">
    <property type="entry name" value="P-HYDROXYBENZOIC ACID EFFLUX PUMP SUBUNIT-RELATED"/>
    <property type="match status" value="1"/>
</dbReference>
<dbReference type="AlphaFoldDB" id="A0A9D1Q492"/>
<keyword evidence="3" id="KW-1003">Cell membrane</keyword>
<gene>
    <name evidence="8" type="ORF">H9889_00815</name>
</gene>
<comment type="subcellular location">
    <subcellularLocation>
        <location evidence="1">Cell membrane</location>
        <topology evidence="1">Multi-pass membrane protein</topology>
    </subcellularLocation>
</comment>
<feature type="transmembrane region" description="Helical" evidence="7">
    <location>
        <begin position="359"/>
        <end position="378"/>
    </location>
</feature>
<dbReference type="Pfam" id="PF04632">
    <property type="entry name" value="FUSC"/>
    <property type="match status" value="1"/>
</dbReference>
<reference evidence="8" key="2">
    <citation type="submission" date="2021-04" db="EMBL/GenBank/DDBJ databases">
        <authorList>
            <person name="Gilroy R."/>
        </authorList>
    </citation>
    <scope>NUCLEOTIDE SEQUENCE</scope>
    <source>
        <strain evidence="8">CHK160-9182</strain>
    </source>
</reference>
<evidence type="ECO:0000256" key="3">
    <source>
        <dbReference type="ARBA" id="ARBA00022475"/>
    </source>
</evidence>
<keyword evidence="2" id="KW-0813">Transport</keyword>
<reference evidence="8" key="1">
    <citation type="journal article" date="2021" name="PeerJ">
        <title>Extensive microbial diversity within the chicken gut microbiome revealed by metagenomics and culture.</title>
        <authorList>
            <person name="Gilroy R."/>
            <person name="Ravi A."/>
            <person name="Getino M."/>
            <person name="Pursley I."/>
            <person name="Horton D.L."/>
            <person name="Alikhan N.F."/>
            <person name="Baker D."/>
            <person name="Gharbi K."/>
            <person name="Hall N."/>
            <person name="Watson M."/>
            <person name="Adriaenssens E.M."/>
            <person name="Foster-Nyarko E."/>
            <person name="Jarju S."/>
            <person name="Secka A."/>
            <person name="Antonio M."/>
            <person name="Oren A."/>
            <person name="Chaudhuri R.R."/>
            <person name="La Ragione R."/>
            <person name="Hildebrand F."/>
            <person name="Pallen M.J."/>
        </authorList>
    </citation>
    <scope>NUCLEOTIDE SEQUENCE</scope>
    <source>
        <strain evidence="8">CHK160-9182</strain>
    </source>
</reference>
<feature type="transmembrane region" description="Helical" evidence="7">
    <location>
        <begin position="29"/>
        <end position="47"/>
    </location>
</feature>
<accession>A0A9D1Q492</accession>
<feature type="transmembrane region" description="Helical" evidence="7">
    <location>
        <begin position="384"/>
        <end position="401"/>
    </location>
</feature>
<evidence type="ECO:0000256" key="6">
    <source>
        <dbReference type="ARBA" id="ARBA00023136"/>
    </source>
</evidence>
<comment type="caution">
    <text evidence="8">The sequence shown here is derived from an EMBL/GenBank/DDBJ whole genome shotgun (WGS) entry which is preliminary data.</text>
</comment>
<evidence type="ECO:0000256" key="4">
    <source>
        <dbReference type="ARBA" id="ARBA00022692"/>
    </source>
</evidence>
<evidence type="ECO:0000256" key="7">
    <source>
        <dbReference type="SAM" id="Phobius"/>
    </source>
</evidence>
<organism evidence="8 9">
    <name type="scientific">Candidatus Ignatzschineria merdigallinarum</name>
    <dbReference type="NCBI Taxonomy" id="2838621"/>
    <lineage>
        <taxon>Bacteria</taxon>
        <taxon>Pseudomonadati</taxon>
        <taxon>Pseudomonadota</taxon>
        <taxon>Gammaproteobacteria</taxon>
        <taxon>Cardiobacteriales</taxon>
        <taxon>Ignatzschineriaceae</taxon>
        <taxon>Ignatzschineria</taxon>
    </lineage>
</organism>
<evidence type="ECO:0000256" key="2">
    <source>
        <dbReference type="ARBA" id="ARBA00022448"/>
    </source>
</evidence>
<evidence type="ECO:0000256" key="5">
    <source>
        <dbReference type="ARBA" id="ARBA00022989"/>
    </source>
</evidence>
<evidence type="ECO:0000256" key="1">
    <source>
        <dbReference type="ARBA" id="ARBA00004651"/>
    </source>
</evidence>
<evidence type="ECO:0000313" key="9">
    <source>
        <dbReference type="Proteomes" id="UP000823934"/>
    </source>
</evidence>
<proteinExistence type="predicted"/>
<feature type="transmembrane region" description="Helical" evidence="7">
    <location>
        <begin position="408"/>
        <end position="425"/>
    </location>
</feature>
<dbReference type="GO" id="GO:0022857">
    <property type="term" value="F:transmembrane transporter activity"/>
    <property type="evidence" value="ECO:0007669"/>
    <property type="project" value="InterPro"/>
</dbReference>
<feature type="transmembrane region" description="Helical" evidence="7">
    <location>
        <begin position="459"/>
        <end position="478"/>
    </location>
</feature>
<keyword evidence="6 7" id="KW-0472">Membrane</keyword>